<sequence>MGSTFAGEVDVKTMLPVGFDRNTLYVGGSGSGNYTNIQDAITTIFGLMTLTAMPLSRLLNSLSSRLTGMSTWT</sequence>
<protein>
    <submittedName>
        <fullName evidence="1">Uncharacterized protein</fullName>
    </submittedName>
</protein>
<reference evidence="1" key="1">
    <citation type="journal article" date="2014" name="Front. Microbiol.">
        <title>High frequency of phylogenetically diverse reductive dehalogenase-homologous genes in deep subseafloor sedimentary metagenomes.</title>
        <authorList>
            <person name="Kawai M."/>
            <person name="Futagami T."/>
            <person name="Toyoda A."/>
            <person name="Takaki Y."/>
            <person name="Nishi S."/>
            <person name="Hori S."/>
            <person name="Arai W."/>
            <person name="Tsubouchi T."/>
            <person name="Morono Y."/>
            <person name="Uchiyama I."/>
            <person name="Ito T."/>
            <person name="Fujiyama A."/>
            <person name="Inagaki F."/>
            <person name="Takami H."/>
        </authorList>
    </citation>
    <scope>NUCLEOTIDE SEQUENCE</scope>
    <source>
        <strain evidence="1">Expedition CK06-06</strain>
    </source>
</reference>
<dbReference type="EMBL" id="BART01024782">
    <property type="protein sequence ID" value="GAG92840.1"/>
    <property type="molecule type" value="Genomic_DNA"/>
</dbReference>
<feature type="non-terminal residue" evidence="1">
    <location>
        <position position="73"/>
    </location>
</feature>
<accession>X1BCT8</accession>
<gene>
    <name evidence="1" type="ORF">S01H4_44652</name>
</gene>
<comment type="caution">
    <text evidence="1">The sequence shown here is derived from an EMBL/GenBank/DDBJ whole genome shotgun (WGS) entry which is preliminary data.</text>
</comment>
<evidence type="ECO:0000313" key="1">
    <source>
        <dbReference type="EMBL" id="GAG92840.1"/>
    </source>
</evidence>
<name>X1BCT8_9ZZZZ</name>
<dbReference type="AlphaFoldDB" id="X1BCT8"/>
<proteinExistence type="predicted"/>
<organism evidence="1">
    <name type="scientific">marine sediment metagenome</name>
    <dbReference type="NCBI Taxonomy" id="412755"/>
    <lineage>
        <taxon>unclassified sequences</taxon>
        <taxon>metagenomes</taxon>
        <taxon>ecological metagenomes</taxon>
    </lineage>
</organism>